<reference evidence="9 11" key="2">
    <citation type="submission" date="2019-08" db="EMBL/GenBank/DDBJ databases">
        <title>Rapid identification of Enteric Bacteria from Whole Genome Sequences (WGS) using Average Nucleotide Identity (ANI).</title>
        <authorList>
            <person name="Lane C."/>
        </authorList>
    </citation>
    <scope>NUCLEOTIDE SEQUENCE [LARGE SCALE GENOMIC DNA]</scope>
    <source>
        <strain evidence="9 11">2010D-8464</strain>
    </source>
</reference>
<dbReference type="Gene3D" id="3.40.50.10240">
    <property type="entry name" value="Thiamin pyrophosphokinase, catalytic domain"/>
    <property type="match status" value="1"/>
</dbReference>
<dbReference type="EMBL" id="VRMB01000006">
    <property type="protein sequence ID" value="TXK70769.1"/>
    <property type="molecule type" value="Genomic_DNA"/>
</dbReference>
<proteinExistence type="predicted"/>
<dbReference type="Proteomes" id="UP000321325">
    <property type="component" value="Unassembled WGS sequence"/>
</dbReference>
<dbReference type="GO" id="GO:0009229">
    <property type="term" value="P:thiamine diphosphate biosynthetic process"/>
    <property type="evidence" value="ECO:0007669"/>
    <property type="project" value="InterPro"/>
</dbReference>
<accession>A0AAE6D0B6</accession>
<evidence type="ECO:0000313" key="8">
    <source>
        <dbReference type="EMBL" id="QBL13942.1"/>
    </source>
</evidence>
<gene>
    <name evidence="8" type="ORF">A9460_06310</name>
    <name evidence="9" type="ORF">FVD15_01715</name>
</gene>
<dbReference type="InterPro" id="IPR053149">
    <property type="entry name" value="TPK"/>
</dbReference>
<evidence type="ECO:0000256" key="5">
    <source>
        <dbReference type="NCBIfam" id="TIGR01378"/>
    </source>
</evidence>
<dbReference type="InterPro" id="IPR006282">
    <property type="entry name" value="Thi_PPkinase"/>
</dbReference>
<dbReference type="GO" id="GO:0006772">
    <property type="term" value="P:thiamine metabolic process"/>
    <property type="evidence" value="ECO:0007669"/>
    <property type="project" value="UniProtKB-UniRule"/>
</dbReference>
<keyword evidence="1 8" id="KW-0808">Transferase</keyword>
<dbReference type="AlphaFoldDB" id="A0AAE6D0B6"/>
<dbReference type="GO" id="GO:0004788">
    <property type="term" value="F:thiamine diphosphokinase activity"/>
    <property type="evidence" value="ECO:0007669"/>
    <property type="project" value="UniProtKB-UniRule"/>
</dbReference>
<evidence type="ECO:0000256" key="2">
    <source>
        <dbReference type="ARBA" id="ARBA00022741"/>
    </source>
</evidence>
<keyword evidence="11" id="KW-1185">Reference proteome</keyword>
<feature type="domain" description="Thiamin pyrophosphokinase-like substrate-binding" evidence="7">
    <location>
        <begin position="131"/>
        <end position="202"/>
    </location>
</feature>
<organism evidence="8 10">
    <name type="scientific">Campylobacter volucris</name>
    <dbReference type="NCBI Taxonomy" id="1031542"/>
    <lineage>
        <taxon>Bacteria</taxon>
        <taxon>Pseudomonadati</taxon>
        <taxon>Campylobacterota</taxon>
        <taxon>Epsilonproteobacteria</taxon>
        <taxon>Campylobacterales</taxon>
        <taxon>Campylobacteraceae</taxon>
        <taxon>Campylobacter</taxon>
    </lineage>
</organism>
<feature type="domain" description="Thiamin pyrophosphokinase catalytic" evidence="6">
    <location>
        <begin position="20"/>
        <end position="121"/>
    </location>
</feature>
<dbReference type="InterPro" id="IPR007371">
    <property type="entry name" value="TPK_catalytic"/>
</dbReference>
<dbReference type="Proteomes" id="UP000293421">
    <property type="component" value="Chromosome"/>
</dbReference>
<reference evidence="8 10" key="1">
    <citation type="submission" date="2019-02" db="EMBL/GenBank/DDBJ databases">
        <title>Use of ANI for Rapid Identification of Enteric Bacteria.</title>
        <authorList>
            <person name="Pruckler J."/>
            <person name="Lane C."/>
            <person name="Aubert R."/>
        </authorList>
    </citation>
    <scope>NUCLEOTIDE SEQUENCE [LARGE SCALE GENOMIC DNA]</scope>
    <source>
        <strain evidence="8 10">2014D-0083</strain>
    </source>
</reference>
<evidence type="ECO:0000256" key="3">
    <source>
        <dbReference type="ARBA" id="ARBA00022777"/>
    </source>
</evidence>
<dbReference type="NCBIfam" id="TIGR01378">
    <property type="entry name" value="thi_PPkinase"/>
    <property type="match status" value="1"/>
</dbReference>
<dbReference type="Pfam" id="PF04263">
    <property type="entry name" value="TPK_catalytic"/>
    <property type="match status" value="1"/>
</dbReference>
<evidence type="ECO:0000256" key="4">
    <source>
        <dbReference type="ARBA" id="ARBA00022840"/>
    </source>
</evidence>
<dbReference type="Pfam" id="PF21275">
    <property type="entry name" value="Thi_PPkinase_C"/>
    <property type="match status" value="1"/>
</dbReference>
<keyword evidence="2" id="KW-0547">Nucleotide-binding</keyword>
<evidence type="ECO:0000313" key="10">
    <source>
        <dbReference type="Proteomes" id="UP000293421"/>
    </source>
</evidence>
<evidence type="ECO:0000313" key="11">
    <source>
        <dbReference type="Proteomes" id="UP000321325"/>
    </source>
</evidence>
<dbReference type="CDD" id="cd07995">
    <property type="entry name" value="TPK"/>
    <property type="match status" value="1"/>
</dbReference>
<dbReference type="PANTHER" id="PTHR41299">
    <property type="entry name" value="THIAMINE PYROPHOSPHOKINASE"/>
    <property type="match status" value="1"/>
</dbReference>
<dbReference type="EC" id="2.7.6.2" evidence="5"/>
<name>A0AAE6D0B6_9BACT</name>
<dbReference type="RefSeq" id="WP_039666234.1">
    <property type="nucleotide sequence ID" value="NZ_CP037746.1"/>
</dbReference>
<keyword evidence="4" id="KW-0067">ATP-binding</keyword>
<protein>
    <recommendedName>
        <fullName evidence="5">Thiamine diphosphokinase</fullName>
        <ecNumber evidence="5">2.7.6.2</ecNumber>
    </recommendedName>
</protein>
<evidence type="ECO:0000256" key="1">
    <source>
        <dbReference type="ARBA" id="ARBA00022679"/>
    </source>
</evidence>
<dbReference type="SUPFAM" id="SSF63999">
    <property type="entry name" value="Thiamin pyrophosphokinase, catalytic domain"/>
    <property type="match status" value="1"/>
</dbReference>
<sequence>MKAYIIANGEFPIKKSIINELKKANFIAVCDGAIKYLDKLKIMPNLIIGDLDSISKELKEKYKDKLIHIKEQMSNDLSKAFYHCLNLGFDEFVFLASTGKREDHTLANISLMIKYSKDCKNLTIKSDYGEFKFYETPCKIQSYKGEQISIFCFDKNIKFNSKNLKYPLKNISLPFLASATLNEAKSDIFYLNSNKKAKVLIYKAYKNTI</sequence>
<evidence type="ECO:0000313" key="9">
    <source>
        <dbReference type="EMBL" id="TXK70769.1"/>
    </source>
</evidence>
<dbReference type="InterPro" id="IPR049442">
    <property type="entry name" value="Thi_PPkinase-like_C"/>
</dbReference>
<dbReference type="GeneID" id="66287043"/>
<dbReference type="GO" id="GO:0005524">
    <property type="term" value="F:ATP binding"/>
    <property type="evidence" value="ECO:0007669"/>
    <property type="project" value="UniProtKB-KW"/>
</dbReference>
<dbReference type="GO" id="GO:0016301">
    <property type="term" value="F:kinase activity"/>
    <property type="evidence" value="ECO:0007669"/>
    <property type="project" value="UniProtKB-KW"/>
</dbReference>
<dbReference type="InterPro" id="IPR036759">
    <property type="entry name" value="TPK_catalytic_sf"/>
</dbReference>
<evidence type="ECO:0000259" key="7">
    <source>
        <dbReference type="Pfam" id="PF21275"/>
    </source>
</evidence>
<keyword evidence="3" id="KW-0418">Kinase</keyword>
<dbReference type="EMBL" id="CP037746">
    <property type="protein sequence ID" value="QBL13942.1"/>
    <property type="molecule type" value="Genomic_DNA"/>
</dbReference>
<evidence type="ECO:0000259" key="6">
    <source>
        <dbReference type="Pfam" id="PF04263"/>
    </source>
</evidence>
<dbReference type="PANTHER" id="PTHR41299:SF1">
    <property type="entry name" value="THIAMINE PYROPHOSPHOKINASE"/>
    <property type="match status" value="1"/>
</dbReference>